<feature type="compositionally biased region" description="Low complexity" evidence="1">
    <location>
        <begin position="30"/>
        <end position="44"/>
    </location>
</feature>
<feature type="domain" description="NWD NACHT-NTPase N-terminal" evidence="2">
    <location>
        <begin position="193"/>
        <end position="288"/>
    </location>
</feature>
<reference evidence="3 4" key="1">
    <citation type="journal article" date="2025" name="Microbiol. Resour. Announc.">
        <title>Draft genome sequences for Neonectria magnoliae and Neonectria punicea, canker pathogens of Liriodendron tulipifera and Acer saccharum in West Virginia.</title>
        <authorList>
            <person name="Petronek H.M."/>
            <person name="Kasson M.T."/>
            <person name="Metheny A.M."/>
            <person name="Stauder C.M."/>
            <person name="Lovett B."/>
            <person name="Lynch S.C."/>
            <person name="Garnas J.R."/>
            <person name="Kasson L.R."/>
            <person name="Stajich J.E."/>
        </authorList>
    </citation>
    <scope>NUCLEOTIDE SEQUENCE [LARGE SCALE GENOMIC DNA]</scope>
    <source>
        <strain evidence="3 4">NRRL 64651</strain>
    </source>
</reference>
<evidence type="ECO:0000259" key="2">
    <source>
        <dbReference type="Pfam" id="PF17100"/>
    </source>
</evidence>
<dbReference type="InterPro" id="IPR031359">
    <property type="entry name" value="NACHT_N"/>
</dbReference>
<feature type="compositionally biased region" description="Polar residues" evidence="1">
    <location>
        <begin position="45"/>
        <end position="71"/>
    </location>
</feature>
<comment type="caution">
    <text evidence="3">The sequence shown here is derived from an EMBL/GenBank/DDBJ whole genome shotgun (WGS) entry which is preliminary data.</text>
</comment>
<dbReference type="Pfam" id="PF17100">
    <property type="entry name" value="NACHT_N"/>
    <property type="match status" value="2"/>
</dbReference>
<dbReference type="EMBL" id="JAZAVK010000033">
    <property type="protein sequence ID" value="KAK7429056.1"/>
    <property type="molecule type" value="Genomic_DNA"/>
</dbReference>
<gene>
    <name evidence="3" type="ORF">QQZ08_004463</name>
</gene>
<organism evidence="3 4">
    <name type="scientific">Neonectria magnoliae</name>
    <dbReference type="NCBI Taxonomy" id="2732573"/>
    <lineage>
        <taxon>Eukaryota</taxon>
        <taxon>Fungi</taxon>
        <taxon>Dikarya</taxon>
        <taxon>Ascomycota</taxon>
        <taxon>Pezizomycotina</taxon>
        <taxon>Sordariomycetes</taxon>
        <taxon>Hypocreomycetidae</taxon>
        <taxon>Hypocreales</taxon>
        <taxon>Nectriaceae</taxon>
        <taxon>Neonectria</taxon>
    </lineage>
</organism>
<evidence type="ECO:0000313" key="3">
    <source>
        <dbReference type="EMBL" id="KAK7429056.1"/>
    </source>
</evidence>
<protein>
    <recommendedName>
        <fullName evidence="2">NWD NACHT-NTPase N-terminal domain-containing protein</fullName>
    </recommendedName>
</protein>
<feature type="domain" description="NWD NACHT-NTPase N-terminal" evidence="2">
    <location>
        <begin position="98"/>
        <end position="175"/>
    </location>
</feature>
<keyword evidence="4" id="KW-1185">Reference proteome</keyword>
<evidence type="ECO:0000313" key="4">
    <source>
        <dbReference type="Proteomes" id="UP001498421"/>
    </source>
</evidence>
<feature type="region of interest" description="Disordered" evidence="1">
    <location>
        <begin position="1"/>
        <end position="73"/>
    </location>
</feature>
<accession>A0ABR1I6C1</accession>
<sequence>MGLHFRNPFLRKKKEQPRPSDSLEGETESTQDTQSTQGTQITQSNRSAQNTQSASNTRVPKSSQPSVTSNPEAEALVETLDISSSPEAQPLEKGPQSSIWSDAYTRLKKEDEKLVTRYNAVLGALVQGETSTEVTAQQPPSEEAKPTQMLLMDKAVKAGLGRTDKESKAKGRIDELTASSGHPLWRLLSSGPASAQRGGVEYMTSRIDWYYYLSESVLAGGKAPLGLRKGLRKKLIGLYKVLLSFLMKSICLYHQNRLLITLRDFLKYDDWEKQVKSIKDQEAAVERDLDQNNKKRVLKLIASIAASTESSVKWVISSRNDFSLSIVERKLRSTPELLHLSLKKSR</sequence>
<dbReference type="Proteomes" id="UP001498421">
    <property type="component" value="Unassembled WGS sequence"/>
</dbReference>
<evidence type="ECO:0000256" key="1">
    <source>
        <dbReference type="SAM" id="MobiDB-lite"/>
    </source>
</evidence>
<name>A0ABR1I6C1_9HYPO</name>
<proteinExistence type="predicted"/>